<keyword evidence="2" id="KW-1185">Reference proteome</keyword>
<feature type="non-terminal residue" evidence="1">
    <location>
        <position position="93"/>
    </location>
</feature>
<reference evidence="2" key="2">
    <citation type="submission" date="2015-01" db="EMBL/GenBank/DDBJ databases">
        <title>Evolutionary Origins and Diversification of the Mycorrhizal Mutualists.</title>
        <authorList>
            <consortium name="DOE Joint Genome Institute"/>
            <consortium name="Mycorrhizal Genomics Consortium"/>
            <person name="Kohler A."/>
            <person name="Kuo A."/>
            <person name="Nagy L.G."/>
            <person name="Floudas D."/>
            <person name="Copeland A."/>
            <person name="Barry K.W."/>
            <person name="Cichocki N."/>
            <person name="Veneault-Fourrey C."/>
            <person name="LaButti K."/>
            <person name="Lindquist E.A."/>
            <person name="Lipzen A."/>
            <person name="Lundell T."/>
            <person name="Morin E."/>
            <person name="Murat C."/>
            <person name="Riley R."/>
            <person name="Ohm R."/>
            <person name="Sun H."/>
            <person name="Tunlid A."/>
            <person name="Henrissat B."/>
            <person name="Grigoriev I.V."/>
            <person name="Hibbett D.S."/>
            <person name="Martin F."/>
        </authorList>
    </citation>
    <scope>NUCLEOTIDE SEQUENCE [LARGE SCALE GENOMIC DNA]</scope>
    <source>
        <strain evidence="2">UH-Slu-Lm8-n1</strain>
    </source>
</reference>
<dbReference type="Proteomes" id="UP000054485">
    <property type="component" value="Unassembled WGS sequence"/>
</dbReference>
<organism evidence="1 2">
    <name type="scientific">Suillus luteus UH-Slu-Lm8-n1</name>
    <dbReference type="NCBI Taxonomy" id="930992"/>
    <lineage>
        <taxon>Eukaryota</taxon>
        <taxon>Fungi</taxon>
        <taxon>Dikarya</taxon>
        <taxon>Basidiomycota</taxon>
        <taxon>Agaricomycotina</taxon>
        <taxon>Agaricomycetes</taxon>
        <taxon>Agaricomycetidae</taxon>
        <taxon>Boletales</taxon>
        <taxon>Suillineae</taxon>
        <taxon>Suillaceae</taxon>
        <taxon>Suillus</taxon>
    </lineage>
</organism>
<evidence type="ECO:0000313" key="1">
    <source>
        <dbReference type="EMBL" id="KIK46875.1"/>
    </source>
</evidence>
<reference evidence="1 2" key="1">
    <citation type="submission" date="2014-04" db="EMBL/GenBank/DDBJ databases">
        <authorList>
            <consortium name="DOE Joint Genome Institute"/>
            <person name="Kuo A."/>
            <person name="Ruytinx J."/>
            <person name="Rineau F."/>
            <person name="Colpaert J."/>
            <person name="Kohler A."/>
            <person name="Nagy L.G."/>
            <person name="Floudas D."/>
            <person name="Copeland A."/>
            <person name="Barry K.W."/>
            <person name="Cichocki N."/>
            <person name="Veneault-Fourrey C."/>
            <person name="LaButti K."/>
            <person name="Lindquist E.A."/>
            <person name="Lipzen A."/>
            <person name="Lundell T."/>
            <person name="Morin E."/>
            <person name="Murat C."/>
            <person name="Sun H."/>
            <person name="Tunlid A."/>
            <person name="Henrissat B."/>
            <person name="Grigoriev I.V."/>
            <person name="Hibbett D.S."/>
            <person name="Martin F."/>
            <person name="Nordberg H.P."/>
            <person name="Cantor M.N."/>
            <person name="Hua S.X."/>
        </authorList>
    </citation>
    <scope>NUCLEOTIDE SEQUENCE [LARGE SCALE GENOMIC DNA]</scope>
    <source>
        <strain evidence="1 2">UH-Slu-Lm8-n1</strain>
    </source>
</reference>
<accession>A0A0D0A9J1</accession>
<dbReference type="OrthoDB" id="3267074at2759"/>
<proteinExistence type="predicted"/>
<dbReference type="AlphaFoldDB" id="A0A0D0A9J1"/>
<protein>
    <submittedName>
        <fullName evidence="1">Uncharacterized protein</fullName>
    </submittedName>
</protein>
<sequence>LLFQLRMEHTPLNKHLYCIAKKTIHYFIITCPQYMRQCHTLQIELGLQTNHIKNLLNNPKYIKPLLRFIASTRRMEQIFGNVTPPIDKEDEEI</sequence>
<dbReference type="HOGENOM" id="CLU_146165_0_0_1"/>
<gene>
    <name evidence="1" type="ORF">CY34DRAFT_75091</name>
</gene>
<dbReference type="EMBL" id="KN835153">
    <property type="protein sequence ID" value="KIK46875.1"/>
    <property type="molecule type" value="Genomic_DNA"/>
</dbReference>
<dbReference type="InParanoid" id="A0A0D0A9J1"/>
<feature type="non-terminal residue" evidence="1">
    <location>
        <position position="1"/>
    </location>
</feature>
<evidence type="ECO:0000313" key="2">
    <source>
        <dbReference type="Proteomes" id="UP000054485"/>
    </source>
</evidence>
<name>A0A0D0A9J1_9AGAM</name>